<evidence type="ECO:0000256" key="6">
    <source>
        <dbReference type="PIRSR" id="PIRSR000137-2"/>
    </source>
</evidence>
<name>A0A3A8L097_9BACT</name>
<keyword evidence="11" id="KW-1185">Reference proteome</keyword>
<dbReference type="Pfam" id="PF00732">
    <property type="entry name" value="GMC_oxred_N"/>
    <property type="match status" value="1"/>
</dbReference>
<dbReference type="PANTHER" id="PTHR42784:SF1">
    <property type="entry name" value="PYRANOSE 2-OXIDASE"/>
    <property type="match status" value="1"/>
</dbReference>
<dbReference type="PIRSF" id="PIRSF000137">
    <property type="entry name" value="Alcohol_oxidase"/>
    <property type="match status" value="1"/>
</dbReference>
<dbReference type="Gene3D" id="3.50.50.60">
    <property type="entry name" value="FAD/NAD(P)-binding domain"/>
    <property type="match status" value="2"/>
</dbReference>
<feature type="domain" description="Glucose-methanol-choline oxidoreductase N-terminal" evidence="8">
    <location>
        <begin position="66"/>
        <end position="279"/>
    </location>
</feature>
<dbReference type="OrthoDB" id="337582at2"/>
<dbReference type="SUPFAM" id="SSF51905">
    <property type="entry name" value="FAD/NAD(P)-binding domain"/>
    <property type="match status" value="1"/>
</dbReference>
<evidence type="ECO:0000313" key="10">
    <source>
        <dbReference type="EMBL" id="RKH07912.1"/>
    </source>
</evidence>
<comment type="similarity">
    <text evidence="2">Belongs to the GMC oxidoreductase family.</text>
</comment>
<feature type="binding site" evidence="6">
    <location>
        <begin position="422"/>
        <end position="423"/>
    </location>
    <ligand>
        <name>FAD</name>
        <dbReference type="ChEBI" id="CHEBI:57692"/>
    </ligand>
</feature>
<comment type="caution">
    <text evidence="10">The sequence shown here is derived from an EMBL/GenBank/DDBJ whole genome shotgun (WGS) entry which is preliminary data.</text>
</comment>
<evidence type="ECO:0000256" key="1">
    <source>
        <dbReference type="ARBA" id="ARBA00001974"/>
    </source>
</evidence>
<evidence type="ECO:0000256" key="7">
    <source>
        <dbReference type="SAM" id="MobiDB-lite"/>
    </source>
</evidence>
<evidence type="ECO:0000259" key="9">
    <source>
        <dbReference type="Pfam" id="PF05199"/>
    </source>
</evidence>
<keyword evidence="3" id="KW-0285">Flavoprotein</keyword>
<sequence length="494" mass="53828">MSLFQQRYDVVIVGSGPGGSTLAYSLARHGCRILLLEEGDFLQPDPARAEVTAISMGELQRKGLRKYVGGSSKLYGAALYRMREIDFRATATETGESSAWPISYADLEPYYAQAERLYGVRGSPEGDPSEPPRSGPFPHGPIPHEPYIAEVVERIRAQGLPVAYIPKAVDHGPGGRCVLCATCDGYYCQRDAKLDAEVAVLRPALLTGRVQLLTRARCLKVLTTPDGRSATGILLEHEGARHEVHAGVVAVCAGVTQTPLILWRSRNGAHPQGIGNATGCLGRYLAGHTAGMLFPIRNLRKVPPLHQKTFAINAYYEPSADWPYPLGVIQAAGQFPLWESVPGFMRPFVKFIAQRSLMCFLMTEAVPSKDSGLRFDGDRIVGMRRPLRNMRTYRKLREHAVRIFKDAGYGWVYSPRTPVALWHPVGTARFGTDPATSVLDPDCRVHGMDNLYVADSCFLPSAGAVNTSLSVIAMALRVAATIARTPTVSSVPAA</sequence>
<dbReference type="InterPro" id="IPR012132">
    <property type="entry name" value="GMC_OxRdtase"/>
</dbReference>
<evidence type="ECO:0000256" key="5">
    <source>
        <dbReference type="ARBA" id="ARBA00023002"/>
    </source>
</evidence>
<evidence type="ECO:0000256" key="3">
    <source>
        <dbReference type="ARBA" id="ARBA00022630"/>
    </source>
</evidence>
<feature type="domain" description="Glucose-methanol-choline oxidoreductase C-terminal" evidence="9">
    <location>
        <begin position="419"/>
        <end position="475"/>
    </location>
</feature>
<evidence type="ECO:0000313" key="11">
    <source>
        <dbReference type="Proteomes" id="UP000268313"/>
    </source>
</evidence>
<dbReference type="Proteomes" id="UP000268313">
    <property type="component" value="Unassembled WGS sequence"/>
</dbReference>
<keyword evidence="4 6" id="KW-0274">FAD</keyword>
<keyword evidence="5" id="KW-0560">Oxidoreductase</keyword>
<dbReference type="InterPro" id="IPR051473">
    <property type="entry name" value="P2Ox-like"/>
</dbReference>
<dbReference type="EMBL" id="RAWE01000001">
    <property type="protein sequence ID" value="RKH07912.1"/>
    <property type="molecule type" value="Genomic_DNA"/>
</dbReference>
<proteinExistence type="inferred from homology"/>
<accession>A0A3A8L097</accession>
<organism evidence="10 11">
    <name type="scientific">Corallococcus carmarthensis</name>
    <dbReference type="NCBI Taxonomy" id="2316728"/>
    <lineage>
        <taxon>Bacteria</taxon>
        <taxon>Pseudomonadati</taxon>
        <taxon>Myxococcota</taxon>
        <taxon>Myxococcia</taxon>
        <taxon>Myxococcales</taxon>
        <taxon>Cystobacterineae</taxon>
        <taxon>Myxococcaceae</taxon>
        <taxon>Corallococcus</taxon>
    </lineage>
</organism>
<comment type="cofactor">
    <cofactor evidence="1 6">
        <name>FAD</name>
        <dbReference type="ChEBI" id="CHEBI:57692"/>
    </cofactor>
</comment>
<protein>
    <submittedName>
        <fullName evidence="10">GMC family oxidoreductase</fullName>
    </submittedName>
</protein>
<evidence type="ECO:0000259" key="8">
    <source>
        <dbReference type="Pfam" id="PF00732"/>
    </source>
</evidence>
<dbReference type="GO" id="GO:0016614">
    <property type="term" value="F:oxidoreductase activity, acting on CH-OH group of donors"/>
    <property type="evidence" value="ECO:0007669"/>
    <property type="project" value="InterPro"/>
</dbReference>
<dbReference type="InterPro" id="IPR000172">
    <property type="entry name" value="GMC_OxRdtase_N"/>
</dbReference>
<dbReference type="RefSeq" id="WP_120600501.1">
    <property type="nucleotide sequence ID" value="NZ_JABFJX010000002.1"/>
</dbReference>
<dbReference type="Pfam" id="PF05199">
    <property type="entry name" value="GMC_oxred_C"/>
    <property type="match status" value="1"/>
</dbReference>
<dbReference type="AlphaFoldDB" id="A0A3A8L097"/>
<evidence type="ECO:0000256" key="4">
    <source>
        <dbReference type="ARBA" id="ARBA00022827"/>
    </source>
</evidence>
<feature type="compositionally biased region" description="Pro residues" evidence="7">
    <location>
        <begin position="129"/>
        <end position="142"/>
    </location>
</feature>
<gene>
    <name evidence="10" type="ORF">D7X32_00495</name>
</gene>
<dbReference type="PANTHER" id="PTHR42784">
    <property type="entry name" value="PYRANOSE 2-OXIDASE"/>
    <property type="match status" value="1"/>
</dbReference>
<dbReference type="InterPro" id="IPR007867">
    <property type="entry name" value="GMC_OxRtase_C"/>
</dbReference>
<evidence type="ECO:0000256" key="2">
    <source>
        <dbReference type="ARBA" id="ARBA00010790"/>
    </source>
</evidence>
<feature type="region of interest" description="Disordered" evidence="7">
    <location>
        <begin position="121"/>
        <end position="142"/>
    </location>
</feature>
<dbReference type="InterPro" id="IPR036188">
    <property type="entry name" value="FAD/NAD-bd_sf"/>
</dbReference>
<reference evidence="11" key="1">
    <citation type="submission" date="2018-09" db="EMBL/GenBank/DDBJ databases">
        <authorList>
            <person name="Livingstone P.G."/>
            <person name="Whitworth D.E."/>
        </authorList>
    </citation>
    <scope>NUCLEOTIDE SEQUENCE [LARGE SCALE GENOMIC DNA]</scope>
    <source>
        <strain evidence="11">CA043D</strain>
    </source>
</reference>
<dbReference type="GO" id="GO:0050660">
    <property type="term" value="F:flavin adenine dinucleotide binding"/>
    <property type="evidence" value="ECO:0007669"/>
    <property type="project" value="InterPro"/>
</dbReference>
<dbReference type="Pfam" id="PF13450">
    <property type="entry name" value="NAD_binding_8"/>
    <property type="match status" value="1"/>
</dbReference>